<feature type="chain" id="PRO_5018645476" evidence="3">
    <location>
        <begin position="39"/>
        <end position="418"/>
    </location>
</feature>
<protein>
    <submittedName>
        <fullName evidence="5">Branched-chain amino acid ABC transporter substrate binding lipoprotein</fullName>
    </submittedName>
</protein>
<evidence type="ECO:0000256" key="1">
    <source>
        <dbReference type="ARBA" id="ARBA00010062"/>
    </source>
</evidence>
<dbReference type="Pfam" id="PF13458">
    <property type="entry name" value="Peripla_BP_6"/>
    <property type="match status" value="1"/>
</dbReference>
<dbReference type="SUPFAM" id="SSF53822">
    <property type="entry name" value="Periplasmic binding protein-like I"/>
    <property type="match status" value="1"/>
</dbReference>
<dbReference type="KEGG" id="req:REQ_40020"/>
<dbReference type="Gene3D" id="3.40.50.2300">
    <property type="match status" value="2"/>
</dbReference>
<feature type="domain" description="Leucine-binding protein" evidence="4">
    <location>
        <begin position="60"/>
        <end position="376"/>
    </location>
</feature>
<evidence type="ECO:0000313" key="6">
    <source>
        <dbReference type="Proteomes" id="UP000006892"/>
    </source>
</evidence>
<dbReference type="InterPro" id="IPR028081">
    <property type="entry name" value="Leu-bd"/>
</dbReference>
<name>A0A3S5YBM8_RHOH1</name>
<dbReference type="PANTHER" id="PTHR30483">
    <property type="entry name" value="LEUCINE-SPECIFIC-BINDING PROTEIN"/>
    <property type="match status" value="1"/>
</dbReference>
<sequence length="418" mass="42930">MPSVVSPLEVTGMKFRHSALVASIAVSALTLAGCSSSAADDEASDSGPFRVLVTGAISGQGSLAANAQTSILAAKAGVEQVNKDGGIGGRQVELTVTDDGGDATKAVSNLRDAINSGKRPDLYLNSGPSTVSAATLPILKQNKILSFNVGPTNDSSDPAQFPLNFDLSPSPTEYAVSIARYAKSKNYQQVGVIHGSSAYGEAFGQAMDDALSAEGVSASGAEEYDVAALDMTAQLQALENKGTQALVIDAYGAPLGYLLSSLERLDWNIPLIGNTSVSGTALIAKPAPEGALGTRAASNLVMQVFPSTVYDASDTAVNTMVDAMASMGSIPSTLILADNYDPFGLVAAAAKKVGSTADATELAKALEDQDVLDDAKTAFLPRYHYSAQSHAPNLADDGYRFVPPSKVVNGQYGNPAAA</sequence>
<dbReference type="PANTHER" id="PTHR30483:SF38">
    <property type="entry name" value="BLR7848 PROTEIN"/>
    <property type="match status" value="1"/>
</dbReference>
<reference evidence="5" key="1">
    <citation type="journal article" date="2010" name="PLoS Genet.">
        <title>The genome of a pathogenic rhodococcus: cooptive virulence underpinned by key gene acquisitions.</title>
        <authorList>
            <person name="Letek M."/>
            <person name="Gonzalez P."/>
            <person name="Macarthur I."/>
            <person name="Rodriguez H."/>
            <person name="Freeman T.C."/>
            <person name="Valero-Rello A."/>
            <person name="Blanco M."/>
            <person name="Buckley T."/>
            <person name="Cherevach I."/>
            <person name="Fahey R."/>
            <person name="Hapeshi A."/>
            <person name="Holdstock J."/>
            <person name="Leadon D."/>
            <person name="Navas J."/>
            <person name="Ocampo A."/>
            <person name="Quail M.A."/>
            <person name="Sanders M."/>
            <person name="Scortti M.M."/>
            <person name="Prescott J.F."/>
            <person name="Fogarty U."/>
            <person name="Meijer W.G."/>
            <person name="Parkhill J."/>
            <person name="Bentley S.D."/>
            <person name="Vazquez-Boland J.A."/>
        </authorList>
    </citation>
    <scope>NUCLEOTIDE SEQUENCE [LARGE SCALE GENOMIC DNA]</scope>
    <source>
        <strain evidence="5 6">103S</strain>
    </source>
</reference>
<accession>A0A3S5YBM8</accession>
<keyword evidence="2 3" id="KW-0732">Signal</keyword>
<organism evidence="5">
    <name type="scientific">Rhodococcus hoagii (strain 103S)</name>
    <name type="common">Rhodococcus equi</name>
    <dbReference type="NCBI Taxonomy" id="685727"/>
    <lineage>
        <taxon>Bacteria</taxon>
        <taxon>Bacillati</taxon>
        <taxon>Actinomycetota</taxon>
        <taxon>Actinomycetes</taxon>
        <taxon>Mycobacteriales</taxon>
        <taxon>Nocardiaceae</taxon>
        <taxon>Prescottella</taxon>
    </lineage>
</organism>
<proteinExistence type="inferred from homology"/>
<evidence type="ECO:0000256" key="3">
    <source>
        <dbReference type="SAM" id="SignalP"/>
    </source>
</evidence>
<dbReference type="InterPro" id="IPR028082">
    <property type="entry name" value="Peripla_BP_I"/>
</dbReference>
<evidence type="ECO:0000313" key="5">
    <source>
        <dbReference type="EMBL" id="CBH49983.1"/>
    </source>
</evidence>
<gene>
    <name evidence="5" type="ordered locus">REQ_40020</name>
</gene>
<evidence type="ECO:0000259" key="4">
    <source>
        <dbReference type="Pfam" id="PF13458"/>
    </source>
</evidence>
<dbReference type="InterPro" id="IPR051010">
    <property type="entry name" value="BCAA_transport"/>
</dbReference>
<dbReference type="Proteomes" id="UP001154400">
    <property type="component" value="Chromosome"/>
</dbReference>
<evidence type="ECO:0000256" key="2">
    <source>
        <dbReference type="ARBA" id="ARBA00022729"/>
    </source>
</evidence>
<dbReference type="EMBL" id="FN563149">
    <property type="protein sequence ID" value="CBH49983.1"/>
    <property type="molecule type" value="Genomic_DNA"/>
</dbReference>
<keyword evidence="5" id="KW-0449">Lipoprotein</keyword>
<comment type="similarity">
    <text evidence="1">Belongs to the leucine-binding protein family.</text>
</comment>
<dbReference type="AlphaFoldDB" id="A0A3S5YBM8"/>
<feature type="signal peptide" evidence="3">
    <location>
        <begin position="1"/>
        <end position="38"/>
    </location>
</feature>